<dbReference type="InterPro" id="IPR021269">
    <property type="entry name" value="DUF2848"/>
</dbReference>
<dbReference type="GO" id="GO:0003824">
    <property type="term" value="F:catalytic activity"/>
    <property type="evidence" value="ECO:0007669"/>
    <property type="project" value="InterPro"/>
</dbReference>
<dbReference type="SUPFAM" id="SSF56529">
    <property type="entry name" value="FAH"/>
    <property type="match status" value="1"/>
</dbReference>
<dbReference type="InterPro" id="IPR036663">
    <property type="entry name" value="Fumarylacetoacetase_C_sf"/>
</dbReference>
<organism evidence="1 2">
    <name type="scientific">Lysinibacter cavernae</name>
    <dbReference type="NCBI Taxonomy" id="1640652"/>
    <lineage>
        <taxon>Bacteria</taxon>
        <taxon>Bacillati</taxon>
        <taxon>Actinomycetota</taxon>
        <taxon>Actinomycetes</taxon>
        <taxon>Micrococcales</taxon>
        <taxon>Microbacteriaceae</taxon>
        <taxon>Lysinibacter</taxon>
    </lineage>
</organism>
<comment type="caution">
    <text evidence="1">The sequence shown here is derived from an EMBL/GenBank/DDBJ whole genome shotgun (WGS) entry which is preliminary data.</text>
</comment>
<evidence type="ECO:0000313" key="2">
    <source>
        <dbReference type="Proteomes" id="UP000541033"/>
    </source>
</evidence>
<dbReference type="RefSeq" id="WP_167147656.1">
    <property type="nucleotide sequence ID" value="NZ_JAAMOX010000001.1"/>
</dbReference>
<gene>
    <name evidence="1" type="ORF">FHX76_000580</name>
</gene>
<keyword evidence="2" id="KW-1185">Reference proteome</keyword>
<dbReference type="Pfam" id="PF11010">
    <property type="entry name" value="DUF2848"/>
    <property type="match status" value="1"/>
</dbReference>
<accession>A0A7X5QZM1</accession>
<dbReference type="AlphaFoldDB" id="A0A7X5QZM1"/>
<protein>
    <recommendedName>
        <fullName evidence="3">DUF2848 domain-containing protein</fullName>
    </recommendedName>
</protein>
<evidence type="ECO:0000313" key="1">
    <source>
        <dbReference type="EMBL" id="NIH52712.1"/>
    </source>
</evidence>
<reference evidence="1 2" key="1">
    <citation type="submission" date="2020-02" db="EMBL/GenBank/DDBJ databases">
        <title>Sequencing the genomes of 1000 actinobacteria strains.</title>
        <authorList>
            <person name="Klenk H.-P."/>
        </authorList>
    </citation>
    <scope>NUCLEOTIDE SEQUENCE [LARGE SCALE GENOMIC DNA]</scope>
    <source>
        <strain evidence="1 2">DSM 27960</strain>
    </source>
</reference>
<sequence>MQTLTFTLPNQTSTSVTVTRLLNAGYAGRNQQEVQDHIDELAELGIPGPTTIPALYPVAPYLAMQTNLVPVQHDQTSGEAEWALVVTEDDVLLTVACDHTDRKLEVHGVAWSKNASPDVLGADAWSLTEIRDHLDSIRLRGWVGEGENEELIQDSPLAALLSPDHWLAVLTERGLNEPGTILLSGTIQMVKGVNQFATAWRVELYDPVLNRRIGAAYSVERMPEPIG</sequence>
<dbReference type="EMBL" id="JAAMOX010000001">
    <property type="protein sequence ID" value="NIH52712.1"/>
    <property type="molecule type" value="Genomic_DNA"/>
</dbReference>
<proteinExistence type="predicted"/>
<dbReference type="Proteomes" id="UP000541033">
    <property type="component" value="Unassembled WGS sequence"/>
</dbReference>
<name>A0A7X5QZM1_9MICO</name>
<evidence type="ECO:0008006" key="3">
    <source>
        <dbReference type="Google" id="ProtNLM"/>
    </source>
</evidence>